<accession>A0ABY4S480</accession>
<gene>
    <name evidence="2" type="ORF">MW290_11405</name>
</gene>
<reference evidence="2" key="1">
    <citation type="submission" date="2022-05" db="EMBL/GenBank/DDBJ databases">
        <title>An RpoN-dependent PEP-CTERM gene is involved in floc formation of an Aquincola tertiaricarbonis strain.</title>
        <authorList>
            <person name="Qiu D."/>
            <person name="Xia M."/>
        </authorList>
    </citation>
    <scope>NUCLEOTIDE SEQUENCE</scope>
    <source>
        <strain evidence="2">RN12</strain>
    </source>
</reference>
<name>A0ABY4S480_AQUTE</name>
<keyword evidence="3" id="KW-1185">Reference proteome</keyword>
<dbReference type="EMBL" id="CP097635">
    <property type="protein sequence ID" value="URI06513.1"/>
    <property type="molecule type" value="Genomic_DNA"/>
</dbReference>
<evidence type="ECO:0000313" key="2">
    <source>
        <dbReference type="EMBL" id="URI06513.1"/>
    </source>
</evidence>
<feature type="region of interest" description="Disordered" evidence="1">
    <location>
        <begin position="1"/>
        <end position="77"/>
    </location>
</feature>
<proteinExistence type="predicted"/>
<organism evidence="2 3">
    <name type="scientific">Aquincola tertiaricarbonis</name>
    <dbReference type="NCBI Taxonomy" id="391953"/>
    <lineage>
        <taxon>Bacteria</taxon>
        <taxon>Pseudomonadati</taxon>
        <taxon>Pseudomonadota</taxon>
        <taxon>Betaproteobacteria</taxon>
        <taxon>Burkholderiales</taxon>
        <taxon>Sphaerotilaceae</taxon>
        <taxon>Aquincola</taxon>
    </lineage>
</organism>
<dbReference type="RefSeq" id="WP_250194776.1">
    <property type="nucleotide sequence ID" value="NZ_CP097635.1"/>
</dbReference>
<feature type="compositionally biased region" description="Low complexity" evidence="1">
    <location>
        <begin position="59"/>
        <end position="75"/>
    </location>
</feature>
<evidence type="ECO:0000256" key="1">
    <source>
        <dbReference type="SAM" id="MobiDB-lite"/>
    </source>
</evidence>
<feature type="compositionally biased region" description="Basic residues" evidence="1">
    <location>
        <begin position="43"/>
        <end position="53"/>
    </location>
</feature>
<protein>
    <submittedName>
        <fullName evidence="2">Uncharacterized protein</fullName>
    </submittedName>
</protein>
<feature type="compositionally biased region" description="Low complexity" evidence="1">
    <location>
        <begin position="13"/>
        <end position="42"/>
    </location>
</feature>
<evidence type="ECO:0000313" key="3">
    <source>
        <dbReference type="Proteomes" id="UP001056201"/>
    </source>
</evidence>
<feature type="region of interest" description="Disordered" evidence="1">
    <location>
        <begin position="141"/>
        <end position="161"/>
    </location>
</feature>
<dbReference type="Proteomes" id="UP001056201">
    <property type="component" value="Chromosome 1"/>
</dbReference>
<sequence>MTKVTRQRKSTIAAELAAQPAAQAPAEAAPPAAPAQPVAPKAGKPKAAAKKKSDKPAADRPAAPAVLAAPATPEVPKAKTKLVRDSFTMPKAEYELLAQLKQRGTVLHRHVKKSELLRAGIAALAALPDEAFLTALDRVPSLKTGRPKAEEAPQGGAADKA</sequence>